<reference evidence="2" key="1">
    <citation type="journal article" date="2024" name="Proc. Natl. Acad. Sci. U.S.A.">
        <title>Extraordinary preservation of gene collinearity over three hundred million years revealed in homosporous lycophytes.</title>
        <authorList>
            <person name="Li C."/>
            <person name="Wickell D."/>
            <person name="Kuo L.Y."/>
            <person name="Chen X."/>
            <person name="Nie B."/>
            <person name="Liao X."/>
            <person name="Peng D."/>
            <person name="Ji J."/>
            <person name="Jenkins J."/>
            <person name="Williams M."/>
            <person name="Shu S."/>
            <person name="Plott C."/>
            <person name="Barry K."/>
            <person name="Rajasekar S."/>
            <person name="Grimwood J."/>
            <person name="Han X."/>
            <person name="Sun S."/>
            <person name="Hou Z."/>
            <person name="He W."/>
            <person name="Dai G."/>
            <person name="Sun C."/>
            <person name="Schmutz J."/>
            <person name="Leebens-Mack J.H."/>
            <person name="Li F.W."/>
            <person name="Wang L."/>
        </authorList>
    </citation>
    <scope>NUCLEOTIDE SEQUENCE [LARGE SCALE GENOMIC DNA]</scope>
    <source>
        <strain evidence="2">cv. PW_Plant_1</strain>
    </source>
</reference>
<evidence type="ECO:0000313" key="2">
    <source>
        <dbReference type="Proteomes" id="UP001162992"/>
    </source>
</evidence>
<dbReference type="Proteomes" id="UP001162992">
    <property type="component" value="Chromosome 3"/>
</dbReference>
<evidence type="ECO:0000313" key="1">
    <source>
        <dbReference type="EMBL" id="KAJ7560926.1"/>
    </source>
</evidence>
<sequence>MKVAICGVVGSGKSSLLSSILGEIPRLSGMVKVKGKTAYVSQSAWIQTGKIEENILFGKPMNKVRYMKVLEACALTKDLELLSHGDQTEIGERGINLSGGQKQRIQLARAVYQDADIYLLDDPFSAVDVHTGTQIFKECILGALASKTLVFVTHQVEFLPTANLILVMQDGQLTQARRYDDLLEKGTNFSILVGAHNKALEAVKVHEIYDDAPQSGGAWNIDHAENLDIEIQHDPINSHTLEKVSSKKNDKEAASQLVQEEERERGNVSLAVYGAYVKAVYNGALIPVALLAQTLFQSLQISSNWWMAQGTPATPNEKPPVRTTTLTIVYIALAFGTTSMVLIRAILVTCIGLAAAQKFYLSMLHCIFRAPMSFFDSTPTGRILNRASTDQSTLDLEVPYRLDGMTFQVIQILGTIAVMSISTWQVLLVFFPVAVICIWLQRYYIKTARELSRLLGIHKAPIIHHFAESIAGVATIRGFDQEQRFMQTNLTLIDSYARPAFYSAAAMQWLSLRLELLTNFVFACSMVIIISLPRGATDPSLARLAVTYALNLNTSLSWLMWNLCNVENKIVSVERIQQYTTIASEAPLVIEKCRPPSDWPQQGSIDLYNLQIRYTDRSPVLHGITCSLTGGKKIGVVGRTGSGKSTLIQALFRIVEPAAGKILIDGINISTIGLHDLRSRLSIIPQDPIMFEGTVRQNLDPLEEHTDAELWEALEGCQLANVVHAKENKLDSWVTENGDNWSMGQRQSVCLGRVMLRRTRILVLDEATASVDTATDSLIQSTLRSEFDKCTIVTIAHRIPTVVDSDAVLVLSDGRVAEYDAPAKLLENTSSLFYKLVSEYSKRSMDVTSPLDGQVE</sequence>
<protein>
    <submittedName>
        <fullName evidence="1">Uncharacterized protein</fullName>
    </submittedName>
</protein>
<gene>
    <name evidence="1" type="ORF">O6H91_03G006500</name>
</gene>
<comment type="caution">
    <text evidence="1">The sequence shown here is derived from an EMBL/GenBank/DDBJ whole genome shotgun (WGS) entry which is preliminary data.</text>
</comment>
<dbReference type="EMBL" id="CM055094">
    <property type="protein sequence ID" value="KAJ7560926.1"/>
    <property type="molecule type" value="Genomic_DNA"/>
</dbReference>
<name>A0ACC2E319_DIPCM</name>
<keyword evidence="2" id="KW-1185">Reference proteome</keyword>
<organism evidence="1 2">
    <name type="scientific">Diphasiastrum complanatum</name>
    <name type="common">Issler's clubmoss</name>
    <name type="synonym">Lycopodium complanatum</name>
    <dbReference type="NCBI Taxonomy" id="34168"/>
    <lineage>
        <taxon>Eukaryota</taxon>
        <taxon>Viridiplantae</taxon>
        <taxon>Streptophyta</taxon>
        <taxon>Embryophyta</taxon>
        <taxon>Tracheophyta</taxon>
        <taxon>Lycopodiopsida</taxon>
        <taxon>Lycopodiales</taxon>
        <taxon>Lycopodiaceae</taxon>
        <taxon>Lycopodioideae</taxon>
        <taxon>Diphasiastrum</taxon>
    </lineage>
</organism>
<accession>A0ACC2E319</accession>
<proteinExistence type="predicted"/>